<keyword evidence="4" id="KW-0378">Hydrolase</keyword>
<evidence type="ECO:0000256" key="1">
    <source>
        <dbReference type="SAM" id="SignalP"/>
    </source>
</evidence>
<proteinExistence type="predicted"/>
<name>A0A410WXD1_9BACL</name>
<dbReference type="AlphaFoldDB" id="A0A410WXD1"/>
<evidence type="ECO:0000313" key="4">
    <source>
        <dbReference type="EMBL" id="QAV18993.1"/>
    </source>
</evidence>
<evidence type="ECO:0000313" key="5">
    <source>
        <dbReference type="Proteomes" id="UP000288943"/>
    </source>
</evidence>
<dbReference type="RefSeq" id="WP_042225696.1">
    <property type="nucleotide sequence ID" value="NZ_CP026520.1"/>
</dbReference>
<keyword evidence="6" id="KW-1185">Reference proteome</keyword>
<feature type="signal peptide" evidence="1">
    <location>
        <begin position="1"/>
        <end position="24"/>
    </location>
</feature>
<dbReference type="EMBL" id="CP026520">
    <property type="protein sequence ID" value="QAV18993.1"/>
    <property type="molecule type" value="Genomic_DNA"/>
</dbReference>
<sequence length="274" mass="29750">MQRFSKMALFMVVILLLSATTAFAQTSKVDVGSGLELLIDVQGTSVPGKPTVVFDSGSGDDHTVWQTAYVQQQIAQSTLTVSYDRAGLGQSDDDANIAKNGVTKATQLHTLLQNANIPGPYLFVSHSISGVFARTYAALYPSEVAGIIFVDSTHEDVVQEFGEEFIRGDIEYSGEFTWSDWLTTDQQIRQLSAQDALRNTPITVLSANCHGVCDEQNPGSLIDETKWASLQNKIAALSDDVVHTTVDSGHYIQLNKPQAVISAINAIVTRINLQ</sequence>
<feature type="domain" description="AB hydrolase-1" evidence="2">
    <location>
        <begin position="52"/>
        <end position="262"/>
    </location>
</feature>
<dbReference type="SUPFAM" id="SSF53474">
    <property type="entry name" value="alpha/beta-Hydrolases"/>
    <property type="match status" value="1"/>
</dbReference>
<dbReference type="InterPro" id="IPR000073">
    <property type="entry name" value="AB_hydrolase_1"/>
</dbReference>
<dbReference type="OrthoDB" id="59888at2"/>
<dbReference type="GeneID" id="95376202"/>
<dbReference type="GO" id="GO:0016787">
    <property type="term" value="F:hydrolase activity"/>
    <property type="evidence" value="ECO:0007669"/>
    <property type="project" value="UniProtKB-KW"/>
</dbReference>
<dbReference type="Proteomes" id="UP000288943">
    <property type="component" value="Chromosome"/>
</dbReference>
<dbReference type="EMBL" id="JAMDMJ010000029">
    <property type="protein sequence ID" value="MCY9598391.1"/>
    <property type="molecule type" value="Genomic_DNA"/>
</dbReference>
<evidence type="ECO:0000313" key="3">
    <source>
        <dbReference type="EMBL" id="MCY9598391.1"/>
    </source>
</evidence>
<evidence type="ECO:0000259" key="2">
    <source>
        <dbReference type="Pfam" id="PF12697"/>
    </source>
</evidence>
<gene>
    <name evidence="3" type="ORF">M5X16_21825</name>
    <name evidence="4" type="ORF">PC41400_15420</name>
</gene>
<feature type="chain" id="PRO_5019461809" evidence="1">
    <location>
        <begin position="25"/>
        <end position="274"/>
    </location>
</feature>
<evidence type="ECO:0000313" key="6">
    <source>
        <dbReference type="Proteomes" id="UP001527202"/>
    </source>
</evidence>
<accession>A0A410WXD1</accession>
<dbReference type="Pfam" id="PF12697">
    <property type="entry name" value="Abhydrolase_6"/>
    <property type="match status" value="1"/>
</dbReference>
<dbReference type="Proteomes" id="UP001527202">
    <property type="component" value="Unassembled WGS sequence"/>
</dbReference>
<dbReference type="Gene3D" id="3.40.50.1820">
    <property type="entry name" value="alpha/beta hydrolase"/>
    <property type="match status" value="1"/>
</dbReference>
<reference evidence="3 6" key="2">
    <citation type="submission" date="2022-05" db="EMBL/GenBank/DDBJ databases">
        <title>Genome Sequencing of Bee-Associated Microbes.</title>
        <authorList>
            <person name="Dunlap C."/>
        </authorList>
    </citation>
    <scope>NUCLEOTIDE SEQUENCE [LARGE SCALE GENOMIC DNA]</scope>
    <source>
        <strain evidence="3 6">NRRL B-23120</strain>
    </source>
</reference>
<protein>
    <submittedName>
        <fullName evidence="4">Alpha/beta hydrolase</fullName>
    </submittedName>
</protein>
<dbReference type="InterPro" id="IPR029058">
    <property type="entry name" value="AB_hydrolase_fold"/>
</dbReference>
<organism evidence="4 5">
    <name type="scientific">Paenibacillus chitinolyticus</name>
    <dbReference type="NCBI Taxonomy" id="79263"/>
    <lineage>
        <taxon>Bacteria</taxon>
        <taxon>Bacillati</taxon>
        <taxon>Bacillota</taxon>
        <taxon>Bacilli</taxon>
        <taxon>Bacillales</taxon>
        <taxon>Paenibacillaceae</taxon>
        <taxon>Paenibacillus</taxon>
    </lineage>
</organism>
<keyword evidence="1" id="KW-0732">Signal</keyword>
<reference evidence="4 5" key="1">
    <citation type="submission" date="2018-01" db="EMBL/GenBank/DDBJ databases">
        <title>The whole genome sequencing and assembly of Paenibacillus chitinolyticus KCCM 41400 strain.</title>
        <authorList>
            <person name="Kim J.-Y."/>
            <person name="Park M.-K."/>
            <person name="Lee Y.-J."/>
            <person name="Yi H."/>
            <person name="Bahn Y.-S."/>
            <person name="Kim J.F."/>
            <person name="Lee D.-W."/>
        </authorList>
    </citation>
    <scope>NUCLEOTIDE SEQUENCE [LARGE SCALE GENOMIC DNA]</scope>
    <source>
        <strain evidence="4 5">KCCM 41400</strain>
    </source>
</reference>
<dbReference type="KEGG" id="pchi:PC41400_15420"/>